<evidence type="ECO:0000313" key="1">
    <source>
        <dbReference type="EMBL" id="MDG3002710.1"/>
    </source>
</evidence>
<evidence type="ECO:0000313" key="2">
    <source>
        <dbReference type="Proteomes" id="UP001216907"/>
    </source>
</evidence>
<reference evidence="1 2" key="1">
    <citation type="submission" date="2023-03" db="EMBL/GenBank/DDBJ databases">
        <title>Paludisphaera mucosa sp. nov. a novel planctomycete from northern fen.</title>
        <authorList>
            <person name="Ivanova A."/>
        </authorList>
    </citation>
    <scope>NUCLEOTIDE SEQUENCE [LARGE SCALE GENOMIC DNA]</scope>
    <source>
        <strain evidence="1 2">Pla2</strain>
    </source>
</reference>
<accession>A0ABT6F5M7</accession>
<dbReference type="Proteomes" id="UP001216907">
    <property type="component" value="Unassembled WGS sequence"/>
</dbReference>
<proteinExistence type="predicted"/>
<dbReference type="RefSeq" id="WP_277859074.1">
    <property type="nucleotide sequence ID" value="NZ_JARRAG010000001.1"/>
</dbReference>
<protein>
    <recommendedName>
        <fullName evidence="3">Zinc ribbon domain-containing protein</fullName>
    </recommendedName>
</protein>
<organism evidence="1 2">
    <name type="scientific">Paludisphaera mucosa</name>
    <dbReference type="NCBI Taxonomy" id="3030827"/>
    <lineage>
        <taxon>Bacteria</taxon>
        <taxon>Pseudomonadati</taxon>
        <taxon>Planctomycetota</taxon>
        <taxon>Planctomycetia</taxon>
        <taxon>Isosphaerales</taxon>
        <taxon>Isosphaeraceae</taxon>
        <taxon>Paludisphaera</taxon>
    </lineage>
</organism>
<sequence length="188" mass="19935">MASVTIVCARCTSSNYETDRFCAGCGLPIGGMQPDADAGLDALGPYEAPDPADPDVGRAIHDFLTRSGGPLAPAGRGWRTTVALGLDRKQAIYVGPAGVDAEGRSLVGFVSVCGPAVERDCRILLKLNARMIDGCFAIRVLRGEEYFVFVENLPVELLPPLDAAAVLRRIAAAADGLEDRLSRGRDIY</sequence>
<gene>
    <name evidence="1" type="ORF">PZE19_02825</name>
</gene>
<name>A0ABT6F5M7_9BACT</name>
<dbReference type="EMBL" id="JARRAG010000001">
    <property type="protein sequence ID" value="MDG3002710.1"/>
    <property type="molecule type" value="Genomic_DNA"/>
</dbReference>
<comment type="caution">
    <text evidence="1">The sequence shown here is derived from an EMBL/GenBank/DDBJ whole genome shotgun (WGS) entry which is preliminary data.</text>
</comment>
<evidence type="ECO:0008006" key="3">
    <source>
        <dbReference type="Google" id="ProtNLM"/>
    </source>
</evidence>
<keyword evidence="2" id="KW-1185">Reference proteome</keyword>